<evidence type="ECO:0000313" key="4">
    <source>
        <dbReference type="Proteomes" id="UP000499080"/>
    </source>
</evidence>
<dbReference type="Proteomes" id="UP000499080">
    <property type="component" value="Unassembled WGS sequence"/>
</dbReference>
<feature type="region of interest" description="Disordered" evidence="1">
    <location>
        <begin position="22"/>
        <end position="65"/>
    </location>
</feature>
<dbReference type="EMBL" id="BGPR01228566">
    <property type="protein sequence ID" value="GBL66447.1"/>
    <property type="molecule type" value="Genomic_DNA"/>
</dbReference>
<evidence type="ECO:0000313" key="3">
    <source>
        <dbReference type="EMBL" id="GBL66580.1"/>
    </source>
</evidence>
<feature type="compositionally biased region" description="Polar residues" evidence="1">
    <location>
        <begin position="27"/>
        <end position="46"/>
    </location>
</feature>
<gene>
    <name evidence="2" type="ORF">AVEN_116141_1</name>
    <name evidence="3" type="ORF">AVEN_212088_1</name>
</gene>
<name>A0A4Y1ZTU3_ARAVE</name>
<protein>
    <submittedName>
        <fullName evidence="2">Uncharacterized protein</fullName>
    </submittedName>
</protein>
<dbReference type="EMBL" id="BGPR01228596">
    <property type="protein sequence ID" value="GBL66580.1"/>
    <property type="molecule type" value="Genomic_DNA"/>
</dbReference>
<evidence type="ECO:0000313" key="2">
    <source>
        <dbReference type="EMBL" id="GBL66447.1"/>
    </source>
</evidence>
<keyword evidence="4" id="KW-1185">Reference proteome</keyword>
<accession>A0A4Y1ZTU3</accession>
<proteinExistence type="predicted"/>
<comment type="caution">
    <text evidence="2">The sequence shown here is derived from an EMBL/GenBank/DDBJ whole genome shotgun (WGS) entry which is preliminary data.</text>
</comment>
<reference evidence="2 4" key="1">
    <citation type="journal article" date="2019" name="Sci. Rep.">
        <title>Orb-weaving spider Araneus ventricosus genome elucidates the spidroin gene catalogue.</title>
        <authorList>
            <person name="Kono N."/>
            <person name="Nakamura H."/>
            <person name="Ohtoshi R."/>
            <person name="Moran D.A.P."/>
            <person name="Shinohara A."/>
            <person name="Yoshida Y."/>
            <person name="Fujiwara M."/>
            <person name="Mori M."/>
            <person name="Tomita M."/>
            <person name="Arakawa K."/>
        </authorList>
    </citation>
    <scope>NUCLEOTIDE SEQUENCE [LARGE SCALE GENOMIC DNA]</scope>
</reference>
<evidence type="ECO:0000256" key="1">
    <source>
        <dbReference type="SAM" id="MobiDB-lite"/>
    </source>
</evidence>
<sequence length="79" mass="8817">KYLYHMSCLSMDNAGSRAIKGEAAAPTRTSFRVSGTMSNMGTSTKSEINRRKSDNSRKSTKNRGITVFRIREIKKKTNG</sequence>
<organism evidence="2 4">
    <name type="scientific">Araneus ventricosus</name>
    <name type="common">Orbweaver spider</name>
    <name type="synonym">Epeira ventricosa</name>
    <dbReference type="NCBI Taxonomy" id="182803"/>
    <lineage>
        <taxon>Eukaryota</taxon>
        <taxon>Metazoa</taxon>
        <taxon>Ecdysozoa</taxon>
        <taxon>Arthropoda</taxon>
        <taxon>Chelicerata</taxon>
        <taxon>Arachnida</taxon>
        <taxon>Araneae</taxon>
        <taxon>Araneomorphae</taxon>
        <taxon>Entelegynae</taxon>
        <taxon>Araneoidea</taxon>
        <taxon>Araneidae</taxon>
        <taxon>Araneus</taxon>
    </lineage>
</organism>
<dbReference type="AlphaFoldDB" id="A0A4Y1ZTU3"/>
<feature type="non-terminal residue" evidence="2">
    <location>
        <position position="1"/>
    </location>
</feature>
<feature type="compositionally biased region" description="Basic and acidic residues" evidence="1">
    <location>
        <begin position="47"/>
        <end position="57"/>
    </location>
</feature>